<dbReference type="EMBL" id="CAICTM010000354">
    <property type="protein sequence ID" value="CAB9508665.1"/>
    <property type="molecule type" value="Genomic_DNA"/>
</dbReference>
<evidence type="ECO:0000313" key="4">
    <source>
        <dbReference type="Proteomes" id="UP001153069"/>
    </source>
</evidence>
<evidence type="ECO:0000256" key="2">
    <source>
        <dbReference type="SAM" id="SignalP"/>
    </source>
</evidence>
<feature type="compositionally biased region" description="Polar residues" evidence="1">
    <location>
        <begin position="162"/>
        <end position="174"/>
    </location>
</feature>
<evidence type="ECO:0000256" key="1">
    <source>
        <dbReference type="SAM" id="MobiDB-lite"/>
    </source>
</evidence>
<feature type="signal peptide" evidence="2">
    <location>
        <begin position="1"/>
        <end position="28"/>
    </location>
</feature>
<protein>
    <submittedName>
        <fullName evidence="3">Uncharacterized protein</fullName>
    </submittedName>
</protein>
<name>A0A9N8DUP1_9STRA</name>
<sequence length="361" mass="39511">MRRAMVGRRLQSSLFLVCSASFVRPASSFAPRQCSTSLSSSPFLKFSTCSRLFSASSMDSEVSASNSMKTTTTRHDSICVGGDFAGLKATFSPKDGALIPIPEYLVPEALLEWGQEPSSLEVLVSEEEEEETEQSGLKERQTICVLPAIGCGVDNLETQKTQQEFSTETTSYSKPSDSTLTLDTTTTLPSGKEGRVHQTETLFSLPDSHRVRISLNLQVLPNDSAFSYQIQSPIVMYLERQTNTTSNRGTRADGGGLDGRTVSTLLGDWLRLAHNFGKNKPLQWKPEKEDVTATITSVIHLPENVTIASGPAEEADTFMLQLSHFSKEGSRRTIERTFQGLESAASVQYREDSGKCLPSGE</sequence>
<dbReference type="AlphaFoldDB" id="A0A9N8DUP1"/>
<proteinExistence type="predicted"/>
<reference evidence="3" key="1">
    <citation type="submission" date="2020-06" db="EMBL/GenBank/DDBJ databases">
        <authorList>
            <consortium name="Plant Systems Biology data submission"/>
        </authorList>
    </citation>
    <scope>NUCLEOTIDE SEQUENCE</scope>
    <source>
        <strain evidence="3">D6</strain>
    </source>
</reference>
<dbReference type="Proteomes" id="UP001153069">
    <property type="component" value="Unassembled WGS sequence"/>
</dbReference>
<keyword evidence="4" id="KW-1185">Reference proteome</keyword>
<keyword evidence="2" id="KW-0732">Signal</keyword>
<feature type="region of interest" description="Disordered" evidence="1">
    <location>
        <begin position="162"/>
        <end position="181"/>
    </location>
</feature>
<evidence type="ECO:0000313" key="3">
    <source>
        <dbReference type="EMBL" id="CAB9508665.1"/>
    </source>
</evidence>
<feature type="chain" id="PRO_5040216439" evidence="2">
    <location>
        <begin position="29"/>
        <end position="361"/>
    </location>
</feature>
<organism evidence="3 4">
    <name type="scientific">Seminavis robusta</name>
    <dbReference type="NCBI Taxonomy" id="568900"/>
    <lineage>
        <taxon>Eukaryota</taxon>
        <taxon>Sar</taxon>
        <taxon>Stramenopiles</taxon>
        <taxon>Ochrophyta</taxon>
        <taxon>Bacillariophyta</taxon>
        <taxon>Bacillariophyceae</taxon>
        <taxon>Bacillariophycidae</taxon>
        <taxon>Naviculales</taxon>
        <taxon>Naviculaceae</taxon>
        <taxon>Seminavis</taxon>
    </lineage>
</organism>
<gene>
    <name evidence="3" type="ORF">SEMRO_355_G125170.1</name>
</gene>
<accession>A0A9N8DUP1</accession>
<dbReference type="OrthoDB" id="43223at2759"/>
<comment type="caution">
    <text evidence="3">The sequence shown here is derived from an EMBL/GenBank/DDBJ whole genome shotgun (WGS) entry which is preliminary data.</text>
</comment>